<dbReference type="Pfam" id="PF05154">
    <property type="entry name" value="TM2"/>
    <property type="match status" value="1"/>
</dbReference>
<keyword evidence="4 9" id="KW-0732">Signal</keyword>
<feature type="transmembrane region" description="Helical" evidence="8">
    <location>
        <begin position="135"/>
        <end position="160"/>
    </location>
</feature>
<evidence type="ECO:0000256" key="9">
    <source>
        <dbReference type="SAM" id="SignalP"/>
    </source>
</evidence>
<evidence type="ECO:0000256" key="1">
    <source>
        <dbReference type="ARBA" id="ARBA00004141"/>
    </source>
</evidence>
<evidence type="ECO:0000313" key="11">
    <source>
        <dbReference type="WBParaSite" id="maker-PairedContig_5996-snap-gene-1.10-mRNA-1"/>
    </source>
</evidence>
<evidence type="ECO:0000256" key="5">
    <source>
        <dbReference type="ARBA" id="ARBA00022989"/>
    </source>
</evidence>
<dbReference type="InterPro" id="IPR007829">
    <property type="entry name" value="TM2"/>
</dbReference>
<keyword evidence="6 8" id="KW-0472">Membrane</keyword>
<dbReference type="GO" id="GO:0016020">
    <property type="term" value="C:membrane"/>
    <property type="evidence" value="ECO:0007669"/>
    <property type="project" value="UniProtKB-SubCell"/>
</dbReference>
<sequence length="198" mass="22100">MFANDFIAVILSLFPLLTCGTTKMTLKSCSELLMGQYWCEEPVISPITQLPETCEKDNSQLISKSHIVDFSVVCEVANEINCIGLDNGTRKFRKRIPNSCAYSAGVDYSIALLLSVFLGWLGIDRIYLGYYAIGFLKMFSFGCFTLLYLVDIVLIALQLLGPADGSAYRMNFYGPKAIPVRFSNDTYVSLYTCFDCSL</sequence>
<evidence type="ECO:0000256" key="7">
    <source>
        <dbReference type="ARBA" id="ARBA00023180"/>
    </source>
</evidence>
<keyword evidence="3 8" id="KW-0812">Transmembrane</keyword>
<reference evidence="11" key="1">
    <citation type="submission" date="2016-11" db="UniProtKB">
        <authorList>
            <consortium name="WormBaseParasite"/>
        </authorList>
    </citation>
    <scope>IDENTIFICATION</scope>
    <source>
        <strain evidence="11">pt0022</strain>
    </source>
</reference>
<accession>A0A1I8EWZ8</accession>
<proteinExistence type="inferred from homology"/>
<feature type="transmembrane region" description="Helical" evidence="8">
    <location>
        <begin position="100"/>
        <end position="123"/>
    </location>
</feature>
<dbReference type="PANTHER" id="PTHR21016:SF1">
    <property type="entry name" value="TM2 DOMAIN-CONTAINING PROTEIN 1"/>
    <property type="match status" value="1"/>
</dbReference>
<dbReference type="AlphaFoldDB" id="A0A1I8EWZ8"/>
<name>A0A1I8EWZ8_WUCBA</name>
<feature type="domain" description="TM2" evidence="10">
    <location>
        <begin position="106"/>
        <end position="153"/>
    </location>
</feature>
<comment type="subcellular location">
    <subcellularLocation>
        <location evidence="1">Membrane</location>
        <topology evidence="1">Multi-pass membrane protein</topology>
    </subcellularLocation>
</comment>
<dbReference type="InterPro" id="IPR050932">
    <property type="entry name" value="TM2D1-3-like"/>
</dbReference>
<evidence type="ECO:0000256" key="2">
    <source>
        <dbReference type="ARBA" id="ARBA00008284"/>
    </source>
</evidence>
<keyword evidence="5 8" id="KW-1133">Transmembrane helix</keyword>
<protein>
    <submittedName>
        <fullName evidence="11">TM2 domain-containing protein</fullName>
    </submittedName>
</protein>
<feature type="signal peptide" evidence="9">
    <location>
        <begin position="1"/>
        <end position="20"/>
    </location>
</feature>
<keyword evidence="7" id="KW-0325">Glycoprotein</keyword>
<dbReference type="PANTHER" id="PTHR21016">
    <property type="entry name" value="BETA-AMYLOID BINDING PROTEIN-RELATED"/>
    <property type="match status" value="1"/>
</dbReference>
<dbReference type="STRING" id="6293.A0A1I8EWZ8"/>
<organism evidence="11">
    <name type="scientific">Wuchereria bancrofti</name>
    <dbReference type="NCBI Taxonomy" id="6293"/>
    <lineage>
        <taxon>Eukaryota</taxon>
        <taxon>Metazoa</taxon>
        <taxon>Ecdysozoa</taxon>
        <taxon>Nematoda</taxon>
        <taxon>Chromadorea</taxon>
        <taxon>Rhabditida</taxon>
        <taxon>Spirurina</taxon>
        <taxon>Spiruromorpha</taxon>
        <taxon>Filarioidea</taxon>
        <taxon>Onchocercidae</taxon>
        <taxon>Wuchereria</taxon>
    </lineage>
</organism>
<evidence type="ECO:0000256" key="6">
    <source>
        <dbReference type="ARBA" id="ARBA00023136"/>
    </source>
</evidence>
<evidence type="ECO:0000256" key="8">
    <source>
        <dbReference type="SAM" id="Phobius"/>
    </source>
</evidence>
<comment type="similarity">
    <text evidence="2">Belongs to the TM2 family.</text>
</comment>
<feature type="chain" id="PRO_5009318442" evidence="9">
    <location>
        <begin position="21"/>
        <end position="198"/>
    </location>
</feature>
<dbReference type="WBParaSite" id="maker-PairedContig_5996-snap-gene-1.10-mRNA-1">
    <property type="protein sequence ID" value="maker-PairedContig_5996-snap-gene-1.10-mRNA-1"/>
    <property type="gene ID" value="maker-PairedContig_5996-snap-gene-1.10"/>
</dbReference>
<evidence type="ECO:0000259" key="10">
    <source>
        <dbReference type="Pfam" id="PF05154"/>
    </source>
</evidence>
<evidence type="ECO:0000256" key="3">
    <source>
        <dbReference type="ARBA" id="ARBA00022692"/>
    </source>
</evidence>
<evidence type="ECO:0000256" key="4">
    <source>
        <dbReference type="ARBA" id="ARBA00022729"/>
    </source>
</evidence>